<comment type="caution">
    <text evidence="1">The sequence shown here is derived from an EMBL/GenBank/DDBJ whole genome shotgun (WGS) entry which is preliminary data.</text>
</comment>
<sequence length="230" mass="26069">MKKESFVIGQKQCIIYYDDKPEYILLQPVNDHEMEKLDRQMSLIKAEVSEPFIFVAFLVERWNQELSPWNAPPVFGQESFGDGAGETLGFISEKLIPLTTEQYASGSNLPVILGGYSLAGLFALWSACQTEEFSMVAAVSPSVWFPGWSAYAQEHKLKAERVYLSLGRKEEKTRNKIMATVGDCIREQHKGLIEDGVVSVLEWNEGNHFQKSDLRCAKGFVWCVRNIVHI</sequence>
<dbReference type="Pfam" id="PF00756">
    <property type="entry name" value="Esterase"/>
    <property type="match status" value="1"/>
</dbReference>
<gene>
    <name evidence="1" type="ORF">H8704_02845</name>
</gene>
<accession>A0ABR7MYW3</accession>
<dbReference type="InterPro" id="IPR000801">
    <property type="entry name" value="Esterase-like"/>
</dbReference>
<dbReference type="Proteomes" id="UP000606193">
    <property type="component" value="Unassembled WGS sequence"/>
</dbReference>
<evidence type="ECO:0000313" key="1">
    <source>
        <dbReference type="EMBL" id="MBC8561574.1"/>
    </source>
</evidence>
<dbReference type="InterPro" id="IPR029058">
    <property type="entry name" value="AB_hydrolase_fold"/>
</dbReference>
<evidence type="ECO:0000313" key="2">
    <source>
        <dbReference type="Proteomes" id="UP000606193"/>
    </source>
</evidence>
<dbReference type="RefSeq" id="WP_118676728.1">
    <property type="nucleotide sequence ID" value="NZ_JACRSX010000002.1"/>
</dbReference>
<proteinExistence type="predicted"/>
<dbReference type="EMBL" id="JACRSX010000002">
    <property type="protein sequence ID" value="MBC8561574.1"/>
    <property type="molecule type" value="Genomic_DNA"/>
</dbReference>
<dbReference type="SUPFAM" id="SSF53474">
    <property type="entry name" value="alpha/beta-Hydrolases"/>
    <property type="match status" value="1"/>
</dbReference>
<reference evidence="1 2" key="1">
    <citation type="submission" date="2020-08" db="EMBL/GenBank/DDBJ databases">
        <title>Genome public.</title>
        <authorList>
            <person name="Liu C."/>
            <person name="Sun Q."/>
        </authorList>
    </citation>
    <scope>NUCLEOTIDE SEQUENCE [LARGE SCALE GENOMIC DNA]</scope>
    <source>
        <strain evidence="1 2">NSJ-37</strain>
    </source>
</reference>
<name>A0ABR7MYW3_9FIRM</name>
<organism evidence="1 2">
    <name type="scientific">Jutongia huaianensis</name>
    <dbReference type="NCBI Taxonomy" id="2763668"/>
    <lineage>
        <taxon>Bacteria</taxon>
        <taxon>Bacillati</taxon>
        <taxon>Bacillota</taxon>
        <taxon>Clostridia</taxon>
        <taxon>Lachnospirales</taxon>
        <taxon>Lachnospiraceae</taxon>
        <taxon>Jutongia</taxon>
    </lineage>
</organism>
<protein>
    <submittedName>
        <fullName evidence="1">Esterase</fullName>
    </submittedName>
</protein>
<dbReference type="Gene3D" id="3.40.50.1820">
    <property type="entry name" value="alpha/beta hydrolase"/>
    <property type="match status" value="1"/>
</dbReference>
<keyword evidence="2" id="KW-1185">Reference proteome</keyword>